<evidence type="ECO:0000313" key="1">
    <source>
        <dbReference type="EMBL" id="MCL9808696.1"/>
    </source>
</evidence>
<name>A0ABT0TN43_9FLAO</name>
<dbReference type="InterPro" id="IPR046584">
    <property type="entry name" value="DUF6642"/>
</dbReference>
<dbReference type="Pfam" id="PF20347">
    <property type="entry name" value="DUF6642"/>
    <property type="match status" value="1"/>
</dbReference>
<proteinExistence type="predicted"/>
<sequence>MSIFNTNEPSKLFCLEGVQDIDDTTNSSIVPSLEYLAMQQNITSIYKTCDSIEGLEESLSALLYEDRNFRDYEILYLVFEGRGNVITIGGYDYSLEEIAEFFEGKLRDKIVHFANTKILDLTEEEAQYFLDVSGARAVSGYRNSAPVLSTILDNQFFGLCQEFEDVIEITEELYRQNYALAKTLGFTLYY</sequence>
<dbReference type="EMBL" id="JAMLJM010000002">
    <property type="protein sequence ID" value="MCL9808696.1"/>
    <property type="molecule type" value="Genomic_DNA"/>
</dbReference>
<reference evidence="1 2" key="1">
    <citation type="submission" date="2022-05" db="EMBL/GenBank/DDBJ databases">
        <title>Flavobacterium sp., isolated from activated sludge.</title>
        <authorList>
            <person name="Ran Q."/>
        </authorList>
    </citation>
    <scope>NUCLEOTIDE SEQUENCE [LARGE SCALE GENOMIC DNA]</scope>
    <source>
        <strain evidence="1 2">HXWNR70</strain>
    </source>
</reference>
<keyword evidence="2" id="KW-1185">Reference proteome</keyword>
<dbReference type="Proteomes" id="UP001317191">
    <property type="component" value="Unassembled WGS sequence"/>
</dbReference>
<gene>
    <name evidence="1" type="ORF">NAT50_04915</name>
</gene>
<protein>
    <submittedName>
        <fullName evidence="1">Uncharacterized protein</fullName>
    </submittedName>
</protein>
<organism evidence="1 2">
    <name type="scientific">Flavobacterium luminosum</name>
    <dbReference type="NCBI Taxonomy" id="2949086"/>
    <lineage>
        <taxon>Bacteria</taxon>
        <taxon>Pseudomonadati</taxon>
        <taxon>Bacteroidota</taxon>
        <taxon>Flavobacteriia</taxon>
        <taxon>Flavobacteriales</taxon>
        <taxon>Flavobacteriaceae</taxon>
        <taxon>Flavobacterium</taxon>
    </lineage>
</organism>
<dbReference type="RefSeq" id="WP_250591999.1">
    <property type="nucleotide sequence ID" value="NZ_JAMLJM010000002.1"/>
</dbReference>
<evidence type="ECO:0000313" key="2">
    <source>
        <dbReference type="Proteomes" id="UP001317191"/>
    </source>
</evidence>
<accession>A0ABT0TN43</accession>
<comment type="caution">
    <text evidence="1">The sequence shown here is derived from an EMBL/GenBank/DDBJ whole genome shotgun (WGS) entry which is preliminary data.</text>
</comment>